<dbReference type="PROSITE" id="PS50893">
    <property type="entry name" value="ABC_TRANSPORTER_2"/>
    <property type="match status" value="1"/>
</dbReference>
<dbReference type="PROSITE" id="PS00211">
    <property type="entry name" value="ABC_TRANSPORTER_1"/>
    <property type="match status" value="1"/>
</dbReference>
<feature type="domain" description="ABC transporter" evidence="5">
    <location>
        <begin position="4"/>
        <end position="224"/>
    </location>
</feature>
<gene>
    <name evidence="6" type="ORF">ETD85_01215</name>
</gene>
<evidence type="ECO:0000256" key="1">
    <source>
        <dbReference type="ARBA" id="ARBA00005417"/>
    </source>
</evidence>
<dbReference type="InterPro" id="IPR017871">
    <property type="entry name" value="ABC_transporter-like_CS"/>
</dbReference>
<dbReference type="InterPro" id="IPR003439">
    <property type="entry name" value="ABC_transporter-like_ATP-bd"/>
</dbReference>
<dbReference type="Pfam" id="PF00005">
    <property type="entry name" value="ABC_tran"/>
    <property type="match status" value="1"/>
</dbReference>
<dbReference type="AlphaFoldDB" id="A0A5S4H321"/>
<comment type="caution">
    <text evidence="6">The sequence shown here is derived from an EMBL/GenBank/DDBJ whole genome shotgun (WGS) entry which is preliminary data.</text>
</comment>
<dbReference type="PANTHER" id="PTHR43776">
    <property type="entry name" value="TRANSPORT ATP-BINDING PROTEIN"/>
    <property type="match status" value="1"/>
</dbReference>
<proteinExistence type="inferred from homology"/>
<comment type="similarity">
    <text evidence="1">Belongs to the ABC transporter superfamily.</text>
</comment>
<sequence>MTALEFDGVRVRLGRGRRAVDAVGGVDLTVPAGTAVGLVGESGCGKSTLARAAVGLVPLAAGRITPTSGVQLVFQDPYSSLDPRMTVGAAVAEAVPGRGGGDVARLLDLVGLEAEHATRLPRHLSGGQRQRVAIARALAARPAVMIADEITSSLDVSVQGMVLNLIRDLQRELGLTMLFISHNLAVVRYVSDHVAVMNRGRIVESGPVDDVLTDPRDPYTRALLDAVPRLR</sequence>
<dbReference type="GO" id="GO:0005524">
    <property type="term" value="F:ATP binding"/>
    <property type="evidence" value="ECO:0007669"/>
    <property type="project" value="UniProtKB-KW"/>
</dbReference>
<evidence type="ECO:0000256" key="2">
    <source>
        <dbReference type="ARBA" id="ARBA00022448"/>
    </source>
</evidence>
<evidence type="ECO:0000313" key="7">
    <source>
        <dbReference type="Proteomes" id="UP000306628"/>
    </source>
</evidence>
<dbReference type="PANTHER" id="PTHR43776:SF7">
    <property type="entry name" value="D,D-DIPEPTIDE TRANSPORT ATP-BINDING PROTEIN DDPF-RELATED"/>
    <property type="match status" value="1"/>
</dbReference>
<reference evidence="6 7" key="1">
    <citation type="submission" date="2019-05" db="EMBL/GenBank/DDBJ databases">
        <title>Draft genome sequence of Nonomuraea zeae DSM 100528.</title>
        <authorList>
            <person name="Saricaoglu S."/>
            <person name="Isik K."/>
        </authorList>
    </citation>
    <scope>NUCLEOTIDE SEQUENCE [LARGE SCALE GENOMIC DNA]</scope>
    <source>
        <strain evidence="6 7">DSM 100528</strain>
    </source>
</reference>
<dbReference type="CDD" id="cd03257">
    <property type="entry name" value="ABC_NikE_OppD_transporters"/>
    <property type="match status" value="1"/>
</dbReference>
<keyword evidence="3" id="KW-0547">Nucleotide-binding</keyword>
<dbReference type="GO" id="GO:0016887">
    <property type="term" value="F:ATP hydrolysis activity"/>
    <property type="evidence" value="ECO:0007669"/>
    <property type="project" value="InterPro"/>
</dbReference>
<dbReference type="Proteomes" id="UP000306628">
    <property type="component" value="Unassembled WGS sequence"/>
</dbReference>
<accession>A0A5S4H321</accession>
<dbReference type="InterPro" id="IPR027417">
    <property type="entry name" value="P-loop_NTPase"/>
</dbReference>
<dbReference type="RefSeq" id="WP_138687684.1">
    <property type="nucleotide sequence ID" value="NZ_JBHSAZ010000112.1"/>
</dbReference>
<protein>
    <submittedName>
        <fullName evidence="6">ABC transporter ATP-binding protein</fullName>
    </submittedName>
</protein>
<evidence type="ECO:0000256" key="3">
    <source>
        <dbReference type="ARBA" id="ARBA00022741"/>
    </source>
</evidence>
<dbReference type="SUPFAM" id="SSF52540">
    <property type="entry name" value="P-loop containing nucleoside triphosphate hydrolases"/>
    <property type="match status" value="1"/>
</dbReference>
<dbReference type="InterPro" id="IPR003593">
    <property type="entry name" value="AAA+_ATPase"/>
</dbReference>
<dbReference type="EMBL" id="VCKX01000002">
    <property type="protein sequence ID" value="TMR39658.1"/>
    <property type="molecule type" value="Genomic_DNA"/>
</dbReference>
<dbReference type="GO" id="GO:0055085">
    <property type="term" value="P:transmembrane transport"/>
    <property type="evidence" value="ECO:0007669"/>
    <property type="project" value="UniProtKB-ARBA"/>
</dbReference>
<dbReference type="InterPro" id="IPR050319">
    <property type="entry name" value="ABC_transp_ATP-bind"/>
</dbReference>
<name>A0A5S4H321_9ACTN</name>
<evidence type="ECO:0000313" key="6">
    <source>
        <dbReference type="EMBL" id="TMR39658.1"/>
    </source>
</evidence>
<dbReference type="SMART" id="SM00382">
    <property type="entry name" value="AAA"/>
    <property type="match status" value="1"/>
</dbReference>
<dbReference type="Gene3D" id="3.40.50.300">
    <property type="entry name" value="P-loop containing nucleotide triphosphate hydrolases"/>
    <property type="match status" value="1"/>
</dbReference>
<keyword evidence="7" id="KW-1185">Reference proteome</keyword>
<evidence type="ECO:0000256" key="4">
    <source>
        <dbReference type="ARBA" id="ARBA00022840"/>
    </source>
</evidence>
<evidence type="ECO:0000259" key="5">
    <source>
        <dbReference type="PROSITE" id="PS50893"/>
    </source>
</evidence>
<dbReference type="Pfam" id="PF08352">
    <property type="entry name" value="oligo_HPY"/>
    <property type="match status" value="1"/>
</dbReference>
<keyword evidence="2" id="KW-0813">Transport</keyword>
<keyword evidence="4 6" id="KW-0067">ATP-binding</keyword>
<dbReference type="InterPro" id="IPR013563">
    <property type="entry name" value="Oligopep_ABC_C"/>
</dbReference>
<dbReference type="OrthoDB" id="2986442at2"/>
<dbReference type="GO" id="GO:0015833">
    <property type="term" value="P:peptide transport"/>
    <property type="evidence" value="ECO:0007669"/>
    <property type="project" value="InterPro"/>
</dbReference>
<organism evidence="6 7">
    <name type="scientific">Nonomuraea zeae</name>
    <dbReference type="NCBI Taxonomy" id="1642303"/>
    <lineage>
        <taxon>Bacteria</taxon>
        <taxon>Bacillati</taxon>
        <taxon>Actinomycetota</taxon>
        <taxon>Actinomycetes</taxon>
        <taxon>Streptosporangiales</taxon>
        <taxon>Streptosporangiaceae</taxon>
        <taxon>Nonomuraea</taxon>
    </lineage>
</organism>